<accession>A0A9Q0KNC7</accession>
<keyword evidence="3" id="KW-1185">Reference proteome</keyword>
<reference evidence="2" key="1">
    <citation type="journal article" date="2023" name="Plant J.">
        <title>The genome of the king protea, Protea cynaroides.</title>
        <authorList>
            <person name="Chang J."/>
            <person name="Duong T.A."/>
            <person name="Schoeman C."/>
            <person name="Ma X."/>
            <person name="Roodt D."/>
            <person name="Barker N."/>
            <person name="Li Z."/>
            <person name="Van de Peer Y."/>
            <person name="Mizrachi E."/>
        </authorList>
    </citation>
    <scope>NUCLEOTIDE SEQUENCE</scope>
    <source>
        <tissue evidence="2">Young leaves</tissue>
    </source>
</reference>
<organism evidence="2 3">
    <name type="scientific">Protea cynaroides</name>
    <dbReference type="NCBI Taxonomy" id="273540"/>
    <lineage>
        <taxon>Eukaryota</taxon>
        <taxon>Viridiplantae</taxon>
        <taxon>Streptophyta</taxon>
        <taxon>Embryophyta</taxon>
        <taxon>Tracheophyta</taxon>
        <taxon>Spermatophyta</taxon>
        <taxon>Magnoliopsida</taxon>
        <taxon>Proteales</taxon>
        <taxon>Proteaceae</taxon>
        <taxon>Protea</taxon>
    </lineage>
</organism>
<evidence type="ECO:0000313" key="2">
    <source>
        <dbReference type="EMBL" id="KAJ4973748.1"/>
    </source>
</evidence>
<feature type="compositionally biased region" description="Polar residues" evidence="1">
    <location>
        <begin position="32"/>
        <end position="48"/>
    </location>
</feature>
<feature type="region of interest" description="Disordered" evidence="1">
    <location>
        <begin position="20"/>
        <end position="82"/>
    </location>
</feature>
<protein>
    <submittedName>
        <fullName evidence="2">Uncharacterized protein</fullName>
    </submittedName>
</protein>
<proteinExistence type="predicted"/>
<dbReference type="AlphaFoldDB" id="A0A9Q0KNC7"/>
<dbReference type="Proteomes" id="UP001141806">
    <property type="component" value="Unassembled WGS sequence"/>
</dbReference>
<sequence>MANQKAKLPKIGQEGFAILDELDRGRNRRPPMQSSNQGGFSWQSMQSGNQGGFGWPPLQSGSQGRFGRPPMHSGSQGGFEQQQIPAKAELIDCCQAAIMYDGYLSISTRTGVIPPRKFYY</sequence>
<evidence type="ECO:0000313" key="3">
    <source>
        <dbReference type="Proteomes" id="UP001141806"/>
    </source>
</evidence>
<name>A0A9Q0KNC7_9MAGN</name>
<comment type="caution">
    <text evidence="2">The sequence shown here is derived from an EMBL/GenBank/DDBJ whole genome shotgun (WGS) entry which is preliminary data.</text>
</comment>
<gene>
    <name evidence="2" type="ORF">NE237_006922</name>
</gene>
<dbReference type="EMBL" id="JAMYWD010000004">
    <property type="protein sequence ID" value="KAJ4973748.1"/>
    <property type="molecule type" value="Genomic_DNA"/>
</dbReference>
<evidence type="ECO:0000256" key="1">
    <source>
        <dbReference type="SAM" id="MobiDB-lite"/>
    </source>
</evidence>